<dbReference type="Proteomes" id="UP001162029">
    <property type="component" value="Unassembled WGS sequence"/>
</dbReference>
<name>A0AAV0V8F2_9STRA</name>
<organism evidence="1 2">
    <name type="scientific">Peronospora destructor</name>
    <dbReference type="NCBI Taxonomy" id="86335"/>
    <lineage>
        <taxon>Eukaryota</taxon>
        <taxon>Sar</taxon>
        <taxon>Stramenopiles</taxon>
        <taxon>Oomycota</taxon>
        <taxon>Peronosporomycetes</taxon>
        <taxon>Peronosporales</taxon>
        <taxon>Peronosporaceae</taxon>
        <taxon>Peronospora</taxon>
    </lineage>
</organism>
<dbReference type="EMBL" id="CANTFM010002199">
    <property type="protein sequence ID" value="CAI5744837.1"/>
    <property type="molecule type" value="Genomic_DNA"/>
</dbReference>
<protein>
    <submittedName>
        <fullName evidence="1">Uncharacterized protein</fullName>
    </submittedName>
</protein>
<proteinExistence type="predicted"/>
<accession>A0AAV0V8F2</accession>
<gene>
    <name evidence="1" type="ORF">PDE001_LOCUS9961</name>
</gene>
<comment type="caution">
    <text evidence="1">The sequence shown here is derived from an EMBL/GenBank/DDBJ whole genome shotgun (WGS) entry which is preliminary data.</text>
</comment>
<sequence>MSITSPTVPESDVTLPISARDASYWLAVACDLPSSRANAVSMLSSSSSSRSVHTSSFLLSRRKSSLETVTYLFRD</sequence>
<dbReference type="AlphaFoldDB" id="A0AAV0V8F2"/>
<evidence type="ECO:0000313" key="2">
    <source>
        <dbReference type="Proteomes" id="UP001162029"/>
    </source>
</evidence>
<keyword evidence="2" id="KW-1185">Reference proteome</keyword>
<reference evidence="1" key="1">
    <citation type="submission" date="2022-12" db="EMBL/GenBank/DDBJ databases">
        <authorList>
            <person name="Webb A."/>
        </authorList>
    </citation>
    <scope>NUCLEOTIDE SEQUENCE</scope>
    <source>
        <strain evidence="1">Pd1</strain>
    </source>
</reference>
<evidence type="ECO:0000313" key="1">
    <source>
        <dbReference type="EMBL" id="CAI5744837.1"/>
    </source>
</evidence>